<dbReference type="OMA" id="TRNNCII"/>
<dbReference type="Pfam" id="PF22099">
    <property type="entry name" value="MRS2-like"/>
    <property type="match status" value="2"/>
</dbReference>
<feature type="transmembrane region" description="Helical" evidence="2">
    <location>
        <begin position="351"/>
        <end position="372"/>
    </location>
</feature>
<keyword evidence="5" id="KW-1185">Reference proteome</keyword>
<dbReference type="InterPro" id="IPR039204">
    <property type="entry name" value="MRS2-like"/>
</dbReference>
<sequence length="415" mass="46683">MGKVAALRDRLTDRPSYVVLDGKADSQAVQINTFVKKKKKPDTRLWMRLLSEGDSELLELDRHTLTQLVSIPARDLRILGPVFSQSSAILAREKAMVVNLEFIKAIVTAQEVFILDPTSAAVNPFINQLKGQLRTVKAGHNNQELMQRKTTEAHDALSGPDFTASKQDELPFEFRVLEVALDTVCGFLEKEVKDLECNAYPVLDELTRNVSTRNLELVRSLKSDLTRLLSRIQKVRDEMEHLLDDDKDMADLYLTRKLALSQLDDFNSLASPANSPRVSYLNSRRSSNASYAGTVDDHNVEQLEMLLEAYFVQVDSTQKKILAVREYIDDTEDYVNIQLDSQRNELIQLHVTLGILALTFSLISACAGAFAVNIPCPLYDIQGIYTTVVTSFVSVSVALFFFILGYARWKGHFTS</sequence>
<accession>A0A8T2Q744</accession>
<dbReference type="GO" id="GO:0015095">
    <property type="term" value="F:magnesium ion transmembrane transporter activity"/>
    <property type="evidence" value="ECO:0007669"/>
    <property type="project" value="TreeGrafter"/>
</dbReference>
<dbReference type="FunFam" id="2.40.128.330:FF:000001">
    <property type="entry name" value="Magnesium transporter MRS2-1"/>
    <property type="match status" value="1"/>
</dbReference>
<feature type="coiled-coil region" evidence="3">
    <location>
        <begin position="218"/>
        <end position="245"/>
    </location>
</feature>
<evidence type="ECO:0000256" key="1">
    <source>
        <dbReference type="ARBA" id="ARBA00007535"/>
    </source>
</evidence>
<evidence type="ECO:0000256" key="3">
    <source>
        <dbReference type="SAM" id="Coils"/>
    </source>
</evidence>
<dbReference type="OrthoDB" id="10251508at2759"/>
<dbReference type="Proteomes" id="UP000825935">
    <property type="component" value="Chromosome 37"/>
</dbReference>
<comment type="caution">
    <text evidence="4">The sequence shown here is derived from an EMBL/GenBank/DDBJ whole genome shotgun (WGS) entry which is preliminary data.</text>
</comment>
<dbReference type="GO" id="GO:0016020">
    <property type="term" value="C:membrane"/>
    <property type="evidence" value="ECO:0007669"/>
    <property type="project" value="UniProtKB-SubCell"/>
</dbReference>
<protein>
    <recommendedName>
        <fullName evidence="2">Magnesium transporter</fullName>
    </recommendedName>
</protein>
<dbReference type="Gene3D" id="1.20.58.340">
    <property type="entry name" value="Magnesium transport protein CorA, transmembrane region"/>
    <property type="match status" value="1"/>
</dbReference>
<dbReference type="PANTHER" id="PTHR13890:SF2">
    <property type="entry name" value="MAGNESIUM TRANSPORTER MRS2-4-RELATED"/>
    <property type="match status" value="1"/>
</dbReference>
<keyword evidence="2" id="KW-0812">Transmembrane</keyword>
<keyword evidence="2" id="KW-0406">Ion transport</keyword>
<evidence type="ECO:0000256" key="2">
    <source>
        <dbReference type="RuleBase" id="RU366041"/>
    </source>
</evidence>
<proteinExistence type="inferred from homology"/>
<comment type="function">
    <text evidence="2">Magnesium transporter that may mediate the influx of magnesium.</text>
</comment>
<dbReference type="AlphaFoldDB" id="A0A8T2Q744"/>
<organism evidence="4 5">
    <name type="scientific">Ceratopteris richardii</name>
    <name type="common">Triangle waterfern</name>
    <dbReference type="NCBI Taxonomy" id="49495"/>
    <lineage>
        <taxon>Eukaryota</taxon>
        <taxon>Viridiplantae</taxon>
        <taxon>Streptophyta</taxon>
        <taxon>Embryophyta</taxon>
        <taxon>Tracheophyta</taxon>
        <taxon>Polypodiopsida</taxon>
        <taxon>Polypodiidae</taxon>
        <taxon>Polypodiales</taxon>
        <taxon>Pteridineae</taxon>
        <taxon>Pteridaceae</taxon>
        <taxon>Parkerioideae</taxon>
        <taxon>Ceratopteris</taxon>
    </lineage>
</organism>
<comment type="subcellular location">
    <subcellularLocation>
        <location evidence="2">Membrane</location>
        <topology evidence="2">Multi-pass membrane protein</topology>
    </subcellularLocation>
</comment>
<keyword evidence="2" id="KW-0472">Membrane</keyword>
<gene>
    <name evidence="4" type="ORF">KP509_37G023500</name>
</gene>
<comment type="similarity">
    <text evidence="1 2">Belongs to the CorA metal ion transporter (MIT) (TC 1.A.35.5) family.</text>
</comment>
<keyword evidence="2" id="KW-0460">Magnesium</keyword>
<keyword evidence="2" id="KW-1133">Transmembrane helix</keyword>
<dbReference type="FunFam" id="1.20.58.340:FF:000024">
    <property type="entry name" value="Magnesium transporter MRS2-5"/>
    <property type="match status" value="1"/>
</dbReference>
<evidence type="ECO:0000313" key="5">
    <source>
        <dbReference type="Proteomes" id="UP000825935"/>
    </source>
</evidence>
<evidence type="ECO:0000313" key="4">
    <source>
        <dbReference type="EMBL" id="KAH7279539.1"/>
    </source>
</evidence>
<dbReference type="Gene3D" id="2.40.128.330">
    <property type="match status" value="1"/>
</dbReference>
<dbReference type="CDD" id="cd12823">
    <property type="entry name" value="Mrs2_Mfm1p-like"/>
    <property type="match status" value="1"/>
</dbReference>
<reference evidence="4" key="1">
    <citation type="submission" date="2021-08" db="EMBL/GenBank/DDBJ databases">
        <title>WGS assembly of Ceratopteris richardii.</title>
        <authorList>
            <person name="Marchant D.B."/>
            <person name="Chen G."/>
            <person name="Jenkins J."/>
            <person name="Shu S."/>
            <person name="Leebens-Mack J."/>
            <person name="Grimwood J."/>
            <person name="Schmutz J."/>
            <person name="Soltis P."/>
            <person name="Soltis D."/>
            <person name="Chen Z.-H."/>
        </authorList>
    </citation>
    <scope>NUCLEOTIDE SEQUENCE</scope>
    <source>
        <strain evidence="4">Whitten #5841</strain>
        <tissue evidence="4">Leaf</tissue>
    </source>
</reference>
<keyword evidence="2" id="KW-0813">Transport</keyword>
<dbReference type="PANTHER" id="PTHR13890">
    <property type="entry name" value="RNA SPLICING PROTEIN MRS2, MITOCHONDRIAL"/>
    <property type="match status" value="1"/>
</dbReference>
<name>A0A8T2Q744_CERRI</name>
<keyword evidence="3" id="KW-0175">Coiled coil</keyword>
<dbReference type="EMBL" id="CM035442">
    <property type="protein sequence ID" value="KAH7279539.1"/>
    <property type="molecule type" value="Genomic_DNA"/>
</dbReference>
<feature type="transmembrane region" description="Helical" evidence="2">
    <location>
        <begin position="384"/>
        <end position="407"/>
    </location>
</feature>